<evidence type="ECO:0000313" key="1">
    <source>
        <dbReference type="EMBL" id="RMX46607.1"/>
    </source>
</evidence>
<accession>A0A3M6TYY9</accession>
<dbReference type="Proteomes" id="UP000275408">
    <property type="component" value="Unassembled WGS sequence"/>
</dbReference>
<reference evidence="1 2" key="1">
    <citation type="journal article" date="2018" name="Sci. Rep.">
        <title>Comparative analysis of the Pocillopora damicornis genome highlights role of immune system in coral evolution.</title>
        <authorList>
            <person name="Cunning R."/>
            <person name="Bay R.A."/>
            <person name="Gillette P."/>
            <person name="Baker A.C."/>
            <person name="Traylor-Knowles N."/>
        </authorList>
    </citation>
    <scope>NUCLEOTIDE SEQUENCE [LARGE SCALE GENOMIC DNA]</scope>
    <source>
        <strain evidence="1">RSMAS</strain>
        <tissue evidence="1">Whole animal</tissue>
    </source>
</reference>
<dbReference type="EMBL" id="RCHS01002643">
    <property type="protein sequence ID" value="RMX46607.1"/>
    <property type="molecule type" value="Genomic_DNA"/>
</dbReference>
<name>A0A3M6TYY9_POCDA</name>
<gene>
    <name evidence="1" type="ORF">pdam_00024171</name>
</gene>
<keyword evidence="2" id="KW-1185">Reference proteome</keyword>
<dbReference type="AlphaFoldDB" id="A0A3M6TYY9"/>
<evidence type="ECO:0000313" key="2">
    <source>
        <dbReference type="Proteomes" id="UP000275408"/>
    </source>
</evidence>
<protein>
    <submittedName>
        <fullName evidence="1">Uncharacterized protein</fullName>
    </submittedName>
</protein>
<organism evidence="1 2">
    <name type="scientific">Pocillopora damicornis</name>
    <name type="common">Cauliflower coral</name>
    <name type="synonym">Millepora damicornis</name>
    <dbReference type="NCBI Taxonomy" id="46731"/>
    <lineage>
        <taxon>Eukaryota</taxon>
        <taxon>Metazoa</taxon>
        <taxon>Cnidaria</taxon>
        <taxon>Anthozoa</taxon>
        <taxon>Hexacorallia</taxon>
        <taxon>Scleractinia</taxon>
        <taxon>Astrocoeniina</taxon>
        <taxon>Pocilloporidae</taxon>
        <taxon>Pocillopora</taxon>
    </lineage>
</organism>
<sequence>MLSQRLSCDTSLDCKVRWCVTWECGLCMLSIPHDPVPQPQNTSGGAFQQSTQDHKMYYRANFSIDKEVPCATLRGEDGSIIVACCILHNLTVNLREPEPEDCDMDGETAHFAGT</sequence>
<proteinExistence type="predicted"/>
<comment type="caution">
    <text evidence="1">The sequence shown here is derived from an EMBL/GenBank/DDBJ whole genome shotgun (WGS) entry which is preliminary data.</text>
</comment>